<reference evidence="2 3" key="1">
    <citation type="submission" date="2019-05" db="EMBL/GenBank/DDBJ databases">
        <title>Another draft genome of Portunus trituberculatus and its Hox gene families provides insights of decapod evolution.</title>
        <authorList>
            <person name="Jeong J.-H."/>
            <person name="Song I."/>
            <person name="Kim S."/>
            <person name="Choi T."/>
            <person name="Kim D."/>
            <person name="Ryu S."/>
            <person name="Kim W."/>
        </authorList>
    </citation>
    <scope>NUCLEOTIDE SEQUENCE [LARGE SCALE GENOMIC DNA]</scope>
    <source>
        <tissue evidence="2">Muscle</tissue>
    </source>
</reference>
<keyword evidence="3" id="KW-1185">Reference proteome</keyword>
<organism evidence="2 3">
    <name type="scientific">Portunus trituberculatus</name>
    <name type="common">Swimming crab</name>
    <name type="synonym">Neptunus trituberculatus</name>
    <dbReference type="NCBI Taxonomy" id="210409"/>
    <lineage>
        <taxon>Eukaryota</taxon>
        <taxon>Metazoa</taxon>
        <taxon>Ecdysozoa</taxon>
        <taxon>Arthropoda</taxon>
        <taxon>Crustacea</taxon>
        <taxon>Multicrustacea</taxon>
        <taxon>Malacostraca</taxon>
        <taxon>Eumalacostraca</taxon>
        <taxon>Eucarida</taxon>
        <taxon>Decapoda</taxon>
        <taxon>Pleocyemata</taxon>
        <taxon>Brachyura</taxon>
        <taxon>Eubrachyura</taxon>
        <taxon>Portunoidea</taxon>
        <taxon>Portunidae</taxon>
        <taxon>Portuninae</taxon>
        <taxon>Portunus</taxon>
    </lineage>
</organism>
<protein>
    <submittedName>
        <fullName evidence="2">Uncharacterized protein</fullName>
    </submittedName>
</protein>
<feature type="compositionally biased region" description="Polar residues" evidence="1">
    <location>
        <begin position="28"/>
        <end position="39"/>
    </location>
</feature>
<dbReference type="Proteomes" id="UP000324222">
    <property type="component" value="Unassembled WGS sequence"/>
</dbReference>
<name>A0A5B7FVP5_PORTR</name>
<dbReference type="AlphaFoldDB" id="A0A5B7FVP5"/>
<feature type="region of interest" description="Disordered" evidence="1">
    <location>
        <begin position="21"/>
        <end position="43"/>
    </location>
</feature>
<comment type="caution">
    <text evidence="2">The sequence shown here is derived from an EMBL/GenBank/DDBJ whole genome shotgun (WGS) entry which is preliminary data.</text>
</comment>
<proteinExistence type="predicted"/>
<evidence type="ECO:0000313" key="3">
    <source>
        <dbReference type="Proteomes" id="UP000324222"/>
    </source>
</evidence>
<evidence type="ECO:0000313" key="2">
    <source>
        <dbReference type="EMBL" id="MPC51800.1"/>
    </source>
</evidence>
<sequence length="161" mass="17684">MPETITSVQHKEMGLCHANSKYSKENQHNTSSGPRNWQRQKPEALSLRGIRTRFVGLAIALLRACGGSHLATQCLGTSVIHHSSATRHPPPCLTAATTEPDDWWVGSELDKARQGNPVNDPDSLLPRRQEDGWLPRDHGKCLINSFHWVLGGGLKAAPPLC</sequence>
<accession>A0A5B7FVP5</accession>
<dbReference type="EMBL" id="VSRR010010422">
    <property type="protein sequence ID" value="MPC51800.1"/>
    <property type="molecule type" value="Genomic_DNA"/>
</dbReference>
<evidence type="ECO:0000256" key="1">
    <source>
        <dbReference type="SAM" id="MobiDB-lite"/>
    </source>
</evidence>
<gene>
    <name evidence="2" type="ORF">E2C01_045654</name>
</gene>